<dbReference type="Gene3D" id="3.40.50.300">
    <property type="entry name" value="P-loop containing nucleotide triphosphate hydrolases"/>
    <property type="match status" value="1"/>
</dbReference>
<sequence>MQAAGILRPPCCTAGAASTSRPSSISYVGIRHRGLHGRRLVGALPGQGVKTLWCRRSCDLGDRQVALQAAPEAQGPSGDLDPSIAGLPKRQLAAMALSPLAALSLPLVNDPTWQQSLAAFSEKLRGSLAQYEDQAANLVRQLDEQITYMDWTYGVTGIDLSAVWDPELWVRFKEAVAQNEPAIFLNKLLDRVQYKEALPQAGLVGDMRISYAKFLQLLRDQRIKRLVIYGDQRTAVAEVPHPWSASVTGHPATHPFYEDNNHMRVSLLTPNPAAPEDVTQWFCAEMPEWDMEKYRFYVDLPGDFWESGVLQQHMAATRGSAGPVWDPVSRQYILPYSAQKKVFQVTTEVQLLDPQESWDFLGWLVHPGRLEFYEKAACVALALRLLGIGIAVATGSPFFKLLSVSWGKLRGKGLKKGGKGGASAAPDPKKMSKQEKKESQWERLTSSRAREFMTKDAKTGKLRDTGVRFEDIAGMDFLVTEMKEVVRLLKGDEAYKKVGARCPKGIIFQGPPGTGKTYLARAIAGEAGVPFFSSVGSEFVEMFAGIAAARVNNLFYNARKKAPSIIFIDEIDAIGRARSSLGGDPGSMERESALLAMLVQMDGISNKTEMVLTIGATNLAEELDAALMRPGRFEVVYEVPQPGPVARLAILKYHSRNKTFEGGGEGGERVLMKVAAATQGWSAAALANLMNEAAILTVRRSVPAISLPLVMELVEGLNWGEKAPRIPDSQAKDRLALVTAAKAVAFALTPGLEPVKEVTLWSGRRGLGPSVEFIGDEERAQLQQHPQEVELMSFRTHYKTNAAPVGSEPLGEFLHVAGLLVPLYAGRALEVALYGREGASLATAQTLADCFELAYYCVRHSSAHPRYRRMPPLHTACWMGRDPDGRWRQDPLALGFEEELGYHKLTLTLLKAAWVRSLRLVVARRSAITRVAAEMLGAEGESISGSRLIEIIESTPLDPLEPPPAPSPASASSVSSTFPSPATTFPPPASTSTSTPASTTAAAAAAAAGGEVLAAAAGGPLSEEAVRALAAVKEAASDFLPILKEVLGQVPHIILTGEQQAGQLDEQGRPVGLSGSAGGGVSGRAAQTSFRVPGAGSMGMASFRGAPSPGPPPLELDDATLAAVSRAVMGRLDVVDLVGRNTAQEAAERVRDALLHPETRQRLLAVRRWVTAGVEGAAADSKEQQPQQEATAAAADAPFPPPPLDEVRAAEERFGGPMYGALALDLDWWVRRPPAQQLSWSAMELLFDERQRRYFAEDADLPRDEDTTQGRKRAAEAKAAAAAAVGGAGSEQQK</sequence>
<dbReference type="Gene3D" id="1.20.58.760">
    <property type="entry name" value="Peptidase M41"/>
    <property type="match status" value="1"/>
</dbReference>
<dbReference type="GO" id="GO:0009507">
    <property type="term" value="C:chloroplast"/>
    <property type="evidence" value="ECO:0007669"/>
    <property type="project" value="TreeGrafter"/>
</dbReference>
<comment type="caution">
    <text evidence="3">The sequence shown here is derived from an EMBL/GenBank/DDBJ whole genome shotgun (WGS) entry which is preliminary data.</text>
</comment>
<gene>
    <name evidence="3" type="ORF">Agub_g1214</name>
</gene>
<dbReference type="InterPro" id="IPR027417">
    <property type="entry name" value="P-loop_NTPase"/>
</dbReference>
<feature type="compositionally biased region" description="Basic and acidic residues" evidence="1">
    <location>
        <begin position="427"/>
        <end position="441"/>
    </location>
</feature>
<proteinExistence type="predicted"/>
<dbReference type="InterPro" id="IPR037219">
    <property type="entry name" value="Peptidase_M41-like"/>
</dbReference>
<feature type="region of interest" description="Disordered" evidence="1">
    <location>
        <begin position="1177"/>
        <end position="1206"/>
    </location>
</feature>
<evidence type="ECO:0000256" key="1">
    <source>
        <dbReference type="SAM" id="MobiDB-lite"/>
    </source>
</evidence>
<evidence type="ECO:0000259" key="2">
    <source>
        <dbReference type="SMART" id="SM00382"/>
    </source>
</evidence>
<dbReference type="GO" id="GO:0016887">
    <property type="term" value="F:ATP hydrolysis activity"/>
    <property type="evidence" value="ECO:0007669"/>
    <property type="project" value="InterPro"/>
</dbReference>
<keyword evidence="4" id="KW-1185">Reference proteome</keyword>
<dbReference type="GO" id="GO:0045037">
    <property type="term" value="P:protein import into chloroplast stroma"/>
    <property type="evidence" value="ECO:0007669"/>
    <property type="project" value="TreeGrafter"/>
</dbReference>
<feature type="region of interest" description="Disordered" evidence="1">
    <location>
        <begin position="413"/>
        <end position="445"/>
    </location>
</feature>
<dbReference type="SUPFAM" id="SSF140990">
    <property type="entry name" value="FtsH protease domain-like"/>
    <property type="match status" value="1"/>
</dbReference>
<feature type="compositionally biased region" description="Basic and acidic residues" evidence="1">
    <location>
        <begin position="1256"/>
        <end position="1276"/>
    </location>
</feature>
<dbReference type="GO" id="GO:0005524">
    <property type="term" value="F:ATP binding"/>
    <property type="evidence" value="ECO:0007669"/>
    <property type="project" value="InterPro"/>
</dbReference>
<dbReference type="Gene3D" id="1.10.8.60">
    <property type="match status" value="1"/>
</dbReference>
<evidence type="ECO:0000313" key="4">
    <source>
        <dbReference type="Proteomes" id="UP001054857"/>
    </source>
</evidence>
<dbReference type="GO" id="GO:0004222">
    <property type="term" value="F:metalloendopeptidase activity"/>
    <property type="evidence" value="ECO:0007669"/>
    <property type="project" value="InterPro"/>
</dbReference>
<dbReference type="GO" id="GO:0004176">
    <property type="term" value="F:ATP-dependent peptidase activity"/>
    <property type="evidence" value="ECO:0007669"/>
    <property type="project" value="InterPro"/>
</dbReference>
<name>A0AAD3DHQ8_9CHLO</name>
<feature type="region of interest" description="Disordered" evidence="1">
    <location>
        <begin position="1256"/>
        <end position="1294"/>
    </location>
</feature>
<dbReference type="SMART" id="SM00382">
    <property type="entry name" value="AAA"/>
    <property type="match status" value="1"/>
</dbReference>
<evidence type="ECO:0000313" key="3">
    <source>
        <dbReference type="EMBL" id="GFR40632.1"/>
    </source>
</evidence>
<dbReference type="FunFam" id="3.40.50.300:FF:002568">
    <property type="entry name" value="Cell division protein (FtsH)"/>
    <property type="match status" value="1"/>
</dbReference>
<accession>A0AAD3DHQ8</accession>
<dbReference type="InterPro" id="IPR003959">
    <property type="entry name" value="ATPase_AAA_core"/>
</dbReference>
<dbReference type="PROSITE" id="PS00674">
    <property type="entry name" value="AAA"/>
    <property type="match status" value="1"/>
</dbReference>
<organism evidence="3 4">
    <name type="scientific">Astrephomene gubernaculifera</name>
    <dbReference type="NCBI Taxonomy" id="47775"/>
    <lineage>
        <taxon>Eukaryota</taxon>
        <taxon>Viridiplantae</taxon>
        <taxon>Chlorophyta</taxon>
        <taxon>core chlorophytes</taxon>
        <taxon>Chlorophyceae</taxon>
        <taxon>CS clade</taxon>
        <taxon>Chlamydomonadales</taxon>
        <taxon>Astrephomenaceae</taxon>
        <taxon>Astrephomene</taxon>
    </lineage>
</organism>
<dbReference type="InterPro" id="IPR003593">
    <property type="entry name" value="AAA+_ATPase"/>
</dbReference>
<dbReference type="SUPFAM" id="SSF52540">
    <property type="entry name" value="P-loop containing nucleoside triphosphate hydrolases"/>
    <property type="match status" value="1"/>
</dbReference>
<dbReference type="Proteomes" id="UP001054857">
    <property type="component" value="Unassembled WGS sequence"/>
</dbReference>
<feature type="compositionally biased region" description="Low complexity" evidence="1">
    <location>
        <begin position="1184"/>
        <end position="1197"/>
    </location>
</feature>
<feature type="compositionally biased region" description="Low complexity" evidence="1">
    <location>
        <begin position="968"/>
        <end position="983"/>
    </location>
</feature>
<dbReference type="Pfam" id="PF00004">
    <property type="entry name" value="AAA"/>
    <property type="match status" value="1"/>
</dbReference>
<feature type="domain" description="AAA+ ATPase" evidence="2">
    <location>
        <begin position="502"/>
        <end position="643"/>
    </location>
</feature>
<reference evidence="3 4" key="1">
    <citation type="journal article" date="2021" name="Sci. Rep.">
        <title>Genome sequencing of the multicellular alga Astrephomene provides insights into convergent evolution of germ-soma differentiation.</title>
        <authorList>
            <person name="Yamashita S."/>
            <person name="Yamamoto K."/>
            <person name="Matsuzaki R."/>
            <person name="Suzuki S."/>
            <person name="Yamaguchi H."/>
            <person name="Hirooka S."/>
            <person name="Minakuchi Y."/>
            <person name="Miyagishima S."/>
            <person name="Kawachi M."/>
            <person name="Toyoda A."/>
            <person name="Nozaki H."/>
        </authorList>
    </citation>
    <scope>NUCLEOTIDE SEQUENCE [LARGE SCALE GENOMIC DNA]</scope>
    <source>
        <strain evidence="3 4">NIES-4017</strain>
    </source>
</reference>
<protein>
    <recommendedName>
        <fullName evidence="2">AAA+ ATPase domain-containing protein</fullName>
    </recommendedName>
</protein>
<dbReference type="PANTHER" id="PTHR23076">
    <property type="entry name" value="METALLOPROTEASE M41 FTSH"/>
    <property type="match status" value="1"/>
</dbReference>
<dbReference type="EMBL" id="BMAR01000001">
    <property type="protein sequence ID" value="GFR40632.1"/>
    <property type="molecule type" value="Genomic_DNA"/>
</dbReference>
<dbReference type="PANTHER" id="PTHR23076:SF37">
    <property type="entry name" value="ATP-DEPENDENT ZINC METALLOPROTEASE FTSH 4, MITOCHONDRIAL"/>
    <property type="match status" value="1"/>
</dbReference>
<dbReference type="GO" id="GO:0006508">
    <property type="term" value="P:proteolysis"/>
    <property type="evidence" value="ECO:0007669"/>
    <property type="project" value="InterPro"/>
</dbReference>
<feature type="region of interest" description="Disordered" evidence="1">
    <location>
        <begin position="956"/>
        <end position="997"/>
    </location>
</feature>
<dbReference type="InterPro" id="IPR003960">
    <property type="entry name" value="ATPase_AAA_CS"/>
</dbReference>